<evidence type="ECO:0000313" key="2">
    <source>
        <dbReference type="Proteomes" id="UP000054166"/>
    </source>
</evidence>
<protein>
    <submittedName>
        <fullName evidence="1">Uncharacterized protein</fullName>
    </submittedName>
</protein>
<accession>A0A0C3BCL1</accession>
<dbReference type="HOGENOM" id="CLU_1563464_0_0_1"/>
<reference evidence="2" key="2">
    <citation type="submission" date="2015-01" db="EMBL/GenBank/DDBJ databases">
        <title>Evolutionary Origins and Diversification of the Mycorrhizal Mutualists.</title>
        <authorList>
            <consortium name="DOE Joint Genome Institute"/>
            <consortium name="Mycorrhizal Genomics Consortium"/>
            <person name="Kohler A."/>
            <person name="Kuo A."/>
            <person name="Nagy L.G."/>
            <person name="Floudas D."/>
            <person name="Copeland A."/>
            <person name="Barry K.W."/>
            <person name="Cichocki N."/>
            <person name="Veneault-Fourrey C."/>
            <person name="LaButti K."/>
            <person name="Lindquist E.A."/>
            <person name="Lipzen A."/>
            <person name="Lundell T."/>
            <person name="Morin E."/>
            <person name="Murat C."/>
            <person name="Riley R."/>
            <person name="Ohm R."/>
            <person name="Sun H."/>
            <person name="Tunlid A."/>
            <person name="Henrissat B."/>
            <person name="Grigoriev I.V."/>
            <person name="Hibbett D.S."/>
            <person name="Martin F."/>
        </authorList>
    </citation>
    <scope>NUCLEOTIDE SEQUENCE [LARGE SCALE GENOMIC DNA]</scope>
    <source>
        <strain evidence="2">F 1598</strain>
    </source>
</reference>
<reference evidence="1 2" key="1">
    <citation type="submission" date="2014-04" db="EMBL/GenBank/DDBJ databases">
        <authorList>
            <consortium name="DOE Joint Genome Institute"/>
            <person name="Kuo A."/>
            <person name="Tarkka M."/>
            <person name="Buscot F."/>
            <person name="Kohler A."/>
            <person name="Nagy L.G."/>
            <person name="Floudas D."/>
            <person name="Copeland A."/>
            <person name="Barry K.W."/>
            <person name="Cichocki N."/>
            <person name="Veneault-Fourrey C."/>
            <person name="LaButti K."/>
            <person name="Lindquist E.A."/>
            <person name="Lipzen A."/>
            <person name="Lundell T."/>
            <person name="Morin E."/>
            <person name="Murat C."/>
            <person name="Sun H."/>
            <person name="Tunlid A."/>
            <person name="Henrissat B."/>
            <person name="Grigoriev I.V."/>
            <person name="Hibbett D.S."/>
            <person name="Martin F."/>
            <person name="Nordberg H.P."/>
            <person name="Cantor M.N."/>
            <person name="Hua S.X."/>
        </authorList>
    </citation>
    <scope>NUCLEOTIDE SEQUENCE [LARGE SCALE GENOMIC DNA]</scope>
    <source>
        <strain evidence="1 2">F 1598</strain>
    </source>
</reference>
<sequence length="171" mass="19278">MWVRGPSRLIHQFRSKLHDGSHAERHFDRDRDNLGQFWHAKSFHFILLLHAGRFTIYQNAYIPIVAMSSCTIPSWAATCNRMKSKASTVFTSFAPSTSHPIELSTLPIHSACRHRLICGAALARPSMRSQTLKPHSPITPSLFLHNTFQFYASSSNSALPHPSDAPLSTIW</sequence>
<dbReference type="Proteomes" id="UP000054166">
    <property type="component" value="Unassembled WGS sequence"/>
</dbReference>
<evidence type="ECO:0000313" key="1">
    <source>
        <dbReference type="EMBL" id="KIM75057.1"/>
    </source>
</evidence>
<name>A0A0C3BCL1_PILCF</name>
<dbReference type="EMBL" id="KN833051">
    <property type="protein sequence ID" value="KIM75057.1"/>
    <property type="molecule type" value="Genomic_DNA"/>
</dbReference>
<organism evidence="1 2">
    <name type="scientific">Piloderma croceum (strain F 1598)</name>
    <dbReference type="NCBI Taxonomy" id="765440"/>
    <lineage>
        <taxon>Eukaryota</taxon>
        <taxon>Fungi</taxon>
        <taxon>Dikarya</taxon>
        <taxon>Basidiomycota</taxon>
        <taxon>Agaricomycotina</taxon>
        <taxon>Agaricomycetes</taxon>
        <taxon>Agaricomycetidae</taxon>
        <taxon>Atheliales</taxon>
        <taxon>Atheliaceae</taxon>
        <taxon>Piloderma</taxon>
    </lineage>
</organism>
<dbReference type="AlphaFoldDB" id="A0A0C3BCL1"/>
<dbReference type="InParanoid" id="A0A0C3BCL1"/>
<gene>
    <name evidence="1" type="ORF">PILCRDRAFT_687077</name>
</gene>
<keyword evidence="2" id="KW-1185">Reference proteome</keyword>
<proteinExistence type="predicted"/>